<evidence type="ECO:0000313" key="2">
    <source>
        <dbReference type="EMBL" id="GGY18441.1"/>
    </source>
</evidence>
<dbReference type="Proteomes" id="UP000621898">
    <property type="component" value="Unassembled WGS sequence"/>
</dbReference>
<protein>
    <submittedName>
        <fullName evidence="2">Uncharacterized protein</fullName>
    </submittedName>
</protein>
<feature type="region of interest" description="Disordered" evidence="1">
    <location>
        <begin position="1"/>
        <end position="55"/>
    </location>
</feature>
<keyword evidence="3" id="KW-1185">Reference proteome</keyword>
<dbReference type="EMBL" id="BMXT01000001">
    <property type="protein sequence ID" value="GGY18441.1"/>
    <property type="molecule type" value="Genomic_DNA"/>
</dbReference>
<comment type="caution">
    <text evidence="2">The sequence shown here is derived from an EMBL/GenBank/DDBJ whole genome shotgun (WGS) entry which is preliminary data.</text>
</comment>
<sequence>MIGIPADPPAGLSSAPHRRTGAPVKQRAIVARTLQKSQSKAKQSRAKAKQNNSNG</sequence>
<evidence type="ECO:0000313" key="3">
    <source>
        <dbReference type="Proteomes" id="UP000621898"/>
    </source>
</evidence>
<accession>A0ABQ2ZKJ2</accession>
<evidence type="ECO:0000256" key="1">
    <source>
        <dbReference type="SAM" id="MobiDB-lite"/>
    </source>
</evidence>
<gene>
    <name evidence="2" type="ORF">GCM10008098_08040</name>
</gene>
<reference evidence="3" key="1">
    <citation type="journal article" date="2019" name="Int. J. Syst. Evol. Microbiol.">
        <title>The Global Catalogue of Microorganisms (GCM) 10K type strain sequencing project: providing services to taxonomists for standard genome sequencing and annotation.</title>
        <authorList>
            <consortium name="The Broad Institute Genomics Platform"/>
            <consortium name="The Broad Institute Genome Sequencing Center for Infectious Disease"/>
            <person name="Wu L."/>
            <person name="Ma J."/>
        </authorList>
    </citation>
    <scope>NUCLEOTIDE SEQUENCE [LARGE SCALE GENOMIC DNA]</scope>
    <source>
        <strain evidence="3">KCTC 22232</strain>
    </source>
</reference>
<organism evidence="2 3">
    <name type="scientific">Rhodanobacter panaciterrae</name>
    <dbReference type="NCBI Taxonomy" id="490572"/>
    <lineage>
        <taxon>Bacteria</taxon>
        <taxon>Pseudomonadati</taxon>
        <taxon>Pseudomonadota</taxon>
        <taxon>Gammaproteobacteria</taxon>
        <taxon>Lysobacterales</taxon>
        <taxon>Rhodanobacteraceae</taxon>
        <taxon>Rhodanobacter</taxon>
    </lineage>
</organism>
<proteinExistence type="predicted"/>
<name>A0ABQ2ZKJ2_9GAMM</name>